<feature type="compositionally biased region" description="Polar residues" evidence="1">
    <location>
        <begin position="44"/>
        <end position="55"/>
    </location>
</feature>
<feature type="region of interest" description="Disordered" evidence="1">
    <location>
        <begin position="25"/>
        <end position="55"/>
    </location>
</feature>
<accession>A0A1R3J6N3</accession>
<protein>
    <recommendedName>
        <fullName evidence="4">Maternal effect embryo arrest 59</fullName>
    </recommendedName>
</protein>
<comment type="caution">
    <text evidence="2">The sequence shown here is derived from an EMBL/GenBank/DDBJ whole genome shotgun (WGS) entry which is preliminary data.</text>
</comment>
<proteinExistence type="predicted"/>
<dbReference type="EMBL" id="AWUE01016546">
    <property type="protein sequence ID" value="OMO90525.1"/>
    <property type="molecule type" value="Genomic_DNA"/>
</dbReference>
<dbReference type="PANTHER" id="PTHR34686:SF5">
    <property type="entry name" value="OS05G0451300 PROTEIN"/>
    <property type="match status" value="1"/>
</dbReference>
<dbReference type="OrthoDB" id="1918800at2759"/>
<sequence>MECCRRPNRSDAHLSVEEEAKLEEKTRQYFDDKAPKRHTKPQRSDYSSNYVDVNTSDDSTIIPEYVEFQRLEKDPHEQKIVCNGNEARDEFVETEYYKDLNCVDKQHHTTGTGFIRMDSANGRNFSLKPDLDTSLHAACKGNPATNDWIPAALDAVYLASDKPNRSEN</sequence>
<name>A0A1R3J6N3_9ROSI</name>
<dbReference type="PANTHER" id="PTHR34686">
    <property type="entry name" value="MATERNAL EFFECT EMBRYO ARREST PROTEIN"/>
    <property type="match status" value="1"/>
</dbReference>
<organism evidence="2 3">
    <name type="scientific">Corchorus olitorius</name>
    <dbReference type="NCBI Taxonomy" id="93759"/>
    <lineage>
        <taxon>Eukaryota</taxon>
        <taxon>Viridiplantae</taxon>
        <taxon>Streptophyta</taxon>
        <taxon>Embryophyta</taxon>
        <taxon>Tracheophyta</taxon>
        <taxon>Spermatophyta</taxon>
        <taxon>Magnoliopsida</taxon>
        <taxon>eudicotyledons</taxon>
        <taxon>Gunneridae</taxon>
        <taxon>Pentapetalae</taxon>
        <taxon>rosids</taxon>
        <taxon>malvids</taxon>
        <taxon>Malvales</taxon>
        <taxon>Malvaceae</taxon>
        <taxon>Grewioideae</taxon>
        <taxon>Apeibeae</taxon>
        <taxon>Corchorus</taxon>
    </lineage>
</organism>
<evidence type="ECO:0000313" key="3">
    <source>
        <dbReference type="Proteomes" id="UP000187203"/>
    </source>
</evidence>
<keyword evidence="3" id="KW-1185">Reference proteome</keyword>
<evidence type="ECO:0000313" key="2">
    <source>
        <dbReference type="EMBL" id="OMO90525.1"/>
    </source>
</evidence>
<evidence type="ECO:0008006" key="4">
    <source>
        <dbReference type="Google" id="ProtNLM"/>
    </source>
</evidence>
<reference evidence="3" key="1">
    <citation type="submission" date="2013-09" db="EMBL/GenBank/DDBJ databases">
        <title>Corchorus olitorius genome sequencing.</title>
        <authorList>
            <person name="Alam M."/>
            <person name="Haque M.S."/>
            <person name="Islam M.S."/>
            <person name="Emdad E.M."/>
            <person name="Islam M.M."/>
            <person name="Ahmed B."/>
            <person name="Halim A."/>
            <person name="Hossen Q.M.M."/>
            <person name="Hossain M.Z."/>
            <person name="Ahmed R."/>
            <person name="Khan M.M."/>
            <person name="Islam R."/>
            <person name="Rashid M.M."/>
            <person name="Khan S.A."/>
            <person name="Rahman M.S."/>
            <person name="Alam M."/>
            <person name="Yahiya A.S."/>
            <person name="Khan M.S."/>
            <person name="Azam M.S."/>
            <person name="Haque T."/>
            <person name="Lashkar M.Z.H."/>
            <person name="Akhand A.I."/>
            <person name="Morshed G."/>
            <person name="Roy S."/>
            <person name="Uddin K.S."/>
            <person name="Rabeya T."/>
            <person name="Hossain A.S."/>
            <person name="Chowdhury A."/>
            <person name="Snigdha A.R."/>
            <person name="Mortoza M.S."/>
            <person name="Matin S.A."/>
            <person name="Hoque S.M.E."/>
            <person name="Islam M.K."/>
            <person name="Roy D.K."/>
            <person name="Haider R."/>
            <person name="Moosa M.M."/>
            <person name="Elias S.M."/>
            <person name="Hasan A.M."/>
            <person name="Jahan S."/>
            <person name="Shafiuddin M."/>
            <person name="Mahmood N."/>
            <person name="Shommy N.S."/>
        </authorList>
    </citation>
    <scope>NUCLEOTIDE SEQUENCE [LARGE SCALE GENOMIC DNA]</scope>
    <source>
        <strain evidence="3">cv. O-4</strain>
    </source>
</reference>
<evidence type="ECO:0000256" key="1">
    <source>
        <dbReference type="SAM" id="MobiDB-lite"/>
    </source>
</evidence>
<dbReference type="AlphaFoldDB" id="A0A1R3J6N3"/>
<dbReference type="Proteomes" id="UP000187203">
    <property type="component" value="Unassembled WGS sequence"/>
</dbReference>
<feature type="region of interest" description="Disordered" evidence="1">
    <location>
        <begin position="1"/>
        <end position="20"/>
    </location>
</feature>
<feature type="compositionally biased region" description="Basic and acidic residues" evidence="1">
    <location>
        <begin position="25"/>
        <end position="34"/>
    </location>
</feature>
<dbReference type="STRING" id="93759.A0A1R3J6N3"/>
<gene>
    <name evidence="2" type="ORF">COLO4_19086</name>
</gene>